<dbReference type="InterPro" id="IPR057244">
    <property type="entry name" value="GAIN_B"/>
</dbReference>
<dbReference type="SMART" id="SM00089">
    <property type="entry name" value="PKD"/>
    <property type="match status" value="5"/>
</dbReference>
<feature type="compositionally biased region" description="Polar residues" evidence="15">
    <location>
        <begin position="2374"/>
        <end position="2393"/>
    </location>
</feature>
<feature type="domain" description="PKD" evidence="18">
    <location>
        <begin position="118"/>
        <end position="184"/>
    </location>
</feature>
<evidence type="ECO:0000256" key="2">
    <source>
        <dbReference type="ARBA" id="ARBA00004651"/>
    </source>
</evidence>
<evidence type="ECO:0000313" key="22">
    <source>
        <dbReference type="EMBL" id="PFX17783.1"/>
    </source>
</evidence>
<dbReference type="Gene3D" id="2.60.40.10">
    <property type="entry name" value="Immunoglobulins"/>
    <property type="match status" value="2"/>
</dbReference>
<evidence type="ECO:0000256" key="12">
    <source>
        <dbReference type="ARBA" id="ARBA00023273"/>
    </source>
</evidence>
<comment type="subcellular location">
    <subcellularLocation>
        <location evidence="2">Cell membrane</location>
        <topology evidence="2">Multi-pass membrane protein</topology>
    </subcellularLocation>
    <subcellularLocation>
        <location evidence="1">Cell projection</location>
        <location evidence="1">Cilium</location>
    </subcellularLocation>
</comment>
<feature type="domain" description="PLAT" evidence="19">
    <location>
        <begin position="2044"/>
        <end position="2161"/>
    </location>
</feature>
<evidence type="ECO:0000256" key="3">
    <source>
        <dbReference type="ARBA" id="ARBA00007200"/>
    </source>
</evidence>
<feature type="transmembrane region" description="Helical" evidence="16">
    <location>
        <begin position="2406"/>
        <end position="2434"/>
    </location>
</feature>
<dbReference type="PROSITE" id="PS50221">
    <property type="entry name" value="GAIN_B"/>
    <property type="match status" value="1"/>
</dbReference>
<dbReference type="PANTHER" id="PTHR10877">
    <property type="entry name" value="POLYCYSTIN FAMILY MEMBER"/>
    <property type="match status" value="1"/>
</dbReference>
<feature type="transmembrane region" description="Helical" evidence="16">
    <location>
        <begin position="2538"/>
        <end position="2559"/>
    </location>
</feature>
<dbReference type="GO" id="GO:0050982">
    <property type="term" value="P:detection of mechanical stimulus"/>
    <property type="evidence" value="ECO:0007669"/>
    <property type="project" value="TreeGrafter"/>
</dbReference>
<evidence type="ECO:0000256" key="4">
    <source>
        <dbReference type="ARBA" id="ARBA00022475"/>
    </source>
</evidence>
<feature type="region of interest" description="Disordered" evidence="15">
    <location>
        <begin position="2374"/>
        <end position="2396"/>
    </location>
</feature>
<dbReference type="Gene3D" id="1.10.287.70">
    <property type="match status" value="1"/>
</dbReference>
<dbReference type="SUPFAM" id="SSF49299">
    <property type="entry name" value="PKD domain"/>
    <property type="match status" value="3"/>
</dbReference>
<feature type="transmembrane region" description="Helical" evidence="16">
    <location>
        <begin position="2247"/>
        <end position="2268"/>
    </location>
</feature>
<dbReference type="InterPro" id="IPR046338">
    <property type="entry name" value="GAIN_dom_sf"/>
</dbReference>
<evidence type="ECO:0000256" key="9">
    <source>
        <dbReference type="ARBA" id="ARBA00023136"/>
    </source>
</evidence>
<feature type="domain" description="PKD" evidence="18">
    <location>
        <begin position="905"/>
        <end position="986"/>
    </location>
</feature>
<dbReference type="SUPFAM" id="SSF49723">
    <property type="entry name" value="Lipase/lipooxygenase domain (PLAT/LH2 domain)"/>
    <property type="match status" value="1"/>
</dbReference>
<keyword evidence="8" id="KW-0969">Cilium</keyword>
<dbReference type="InterPro" id="IPR014010">
    <property type="entry name" value="REJ_dom"/>
</dbReference>
<feature type="transmembrane region" description="Helical" evidence="16">
    <location>
        <begin position="2454"/>
        <end position="2473"/>
    </location>
</feature>
<dbReference type="SMART" id="SM00303">
    <property type="entry name" value="GPS"/>
    <property type="match status" value="1"/>
</dbReference>
<feature type="transmembrane region" description="Helical" evidence="16">
    <location>
        <begin position="2801"/>
        <end position="2821"/>
    </location>
</feature>
<dbReference type="GO" id="GO:0005929">
    <property type="term" value="C:cilium"/>
    <property type="evidence" value="ECO:0007669"/>
    <property type="project" value="UniProtKB-SubCell"/>
</dbReference>
<evidence type="ECO:0000256" key="17">
    <source>
        <dbReference type="SAM" id="SignalP"/>
    </source>
</evidence>
<keyword evidence="12" id="KW-0966">Cell projection</keyword>
<evidence type="ECO:0000259" key="19">
    <source>
        <dbReference type="PROSITE" id="PS50095"/>
    </source>
</evidence>
<dbReference type="InterPro" id="IPR022409">
    <property type="entry name" value="PKD/Chitinase_dom"/>
</dbReference>
<dbReference type="GO" id="GO:0005886">
    <property type="term" value="C:plasma membrane"/>
    <property type="evidence" value="ECO:0007669"/>
    <property type="project" value="UniProtKB-SubCell"/>
</dbReference>
<feature type="transmembrane region" description="Helical" evidence="16">
    <location>
        <begin position="2989"/>
        <end position="3014"/>
    </location>
</feature>
<dbReference type="InterPro" id="IPR003915">
    <property type="entry name" value="PKD_2"/>
</dbReference>
<evidence type="ECO:0000313" key="23">
    <source>
        <dbReference type="Proteomes" id="UP000225706"/>
    </source>
</evidence>
<feature type="transmembrane region" description="Helical" evidence="16">
    <location>
        <begin position="1998"/>
        <end position="2019"/>
    </location>
</feature>
<keyword evidence="7 16" id="KW-1133">Transmembrane helix</keyword>
<dbReference type="InterPro" id="IPR013122">
    <property type="entry name" value="PKD1_2_channel"/>
</dbReference>
<keyword evidence="11" id="KW-0325">Glycoprotein</keyword>
<dbReference type="InterPro" id="IPR000203">
    <property type="entry name" value="GPS"/>
</dbReference>
<feature type="disulfide bond" evidence="13">
    <location>
        <begin position="2652"/>
        <end position="2665"/>
    </location>
</feature>
<dbReference type="InterPro" id="IPR036392">
    <property type="entry name" value="PLAT/LH2_dom_sf"/>
</dbReference>
<feature type="transmembrane region" description="Helical" evidence="16">
    <location>
        <begin position="2841"/>
        <end position="2866"/>
    </location>
</feature>
<dbReference type="GO" id="GO:0005509">
    <property type="term" value="F:calcium ion binding"/>
    <property type="evidence" value="ECO:0007669"/>
    <property type="project" value="InterPro"/>
</dbReference>
<evidence type="ECO:0000259" key="18">
    <source>
        <dbReference type="PROSITE" id="PS50093"/>
    </source>
</evidence>
<keyword evidence="6 17" id="KW-0732">Signal</keyword>
<keyword evidence="5 16" id="KW-0812">Transmembrane</keyword>
<organism evidence="22 23">
    <name type="scientific">Stylophora pistillata</name>
    <name type="common">Smooth cauliflower coral</name>
    <dbReference type="NCBI Taxonomy" id="50429"/>
    <lineage>
        <taxon>Eukaryota</taxon>
        <taxon>Metazoa</taxon>
        <taxon>Cnidaria</taxon>
        <taxon>Anthozoa</taxon>
        <taxon>Hexacorallia</taxon>
        <taxon>Scleractinia</taxon>
        <taxon>Astrocoeniina</taxon>
        <taxon>Pocilloporidae</taxon>
        <taxon>Stylophora</taxon>
    </lineage>
</organism>
<feature type="signal peptide" evidence="17">
    <location>
        <begin position="1"/>
        <end position="26"/>
    </location>
</feature>
<dbReference type="PROSITE" id="PS51111">
    <property type="entry name" value="REJ"/>
    <property type="match status" value="1"/>
</dbReference>
<evidence type="ECO:0000256" key="7">
    <source>
        <dbReference type="ARBA" id="ARBA00022989"/>
    </source>
</evidence>
<protein>
    <submittedName>
        <fullName evidence="22">Polycystic kidney disease protein 1-like 2</fullName>
    </submittedName>
</protein>
<evidence type="ECO:0000256" key="10">
    <source>
        <dbReference type="ARBA" id="ARBA00023157"/>
    </source>
</evidence>
<evidence type="ECO:0000256" key="6">
    <source>
        <dbReference type="ARBA" id="ARBA00022729"/>
    </source>
</evidence>
<evidence type="ECO:0000256" key="16">
    <source>
        <dbReference type="SAM" id="Phobius"/>
    </source>
</evidence>
<dbReference type="SMART" id="SM00308">
    <property type="entry name" value="LH2"/>
    <property type="match status" value="1"/>
</dbReference>
<feature type="chain" id="PRO_5012021590" evidence="17">
    <location>
        <begin position="27"/>
        <end position="3025"/>
    </location>
</feature>
<keyword evidence="4" id="KW-1003">Cell membrane</keyword>
<dbReference type="InterPro" id="IPR013783">
    <property type="entry name" value="Ig-like_fold"/>
</dbReference>
<keyword evidence="10" id="KW-1015">Disulfide bond</keyword>
<comment type="similarity">
    <text evidence="3">Belongs to the polycystin family.</text>
</comment>
<feature type="transmembrane region" description="Helical" evidence="16">
    <location>
        <begin position="2930"/>
        <end position="2952"/>
    </location>
</feature>
<evidence type="ECO:0000256" key="15">
    <source>
        <dbReference type="SAM" id="MobiDB-lite"/>
    </source>
</evidence>
<evidence type="ECO:0000256" key="1">
    <source>
        <dbReference type="ARBA" id="ARBA00004138"/>
    </source>
</evidence>
<dbReference type="InterPro" id="IPR001024">
    <property type="entry name" value="PLAT/LH2_dom"/>
</dbReference>
<dbReference type="Gene3D" id="2.40.180.10">
    <property type="entry name" value="Catalase core domain"/>
    <property type="match status" value="1"/>
</dbReference>
<dbReference type="InterPro" id="IPR046791">
    <property type="entry name" value="Polycystin_dom"/>
</dbReference>
<comment type="caution">
    <text evidence="14">Lacks conserved residue(s) required for the propagation of feature annotation.</text>
</comment>
<evidence type="ECO:0000256" key="8">
    <source>
        <dbReference type="ARBA" id="ARBA00023069"/>
    </source>
</evidence>
<dbReference type="EMBL" id="LSMT01000449">
    <property type="protein sequence ID" value="PFX17783.1"/>
    <property type="molecule type" value="Genomic_DNA"/>
</dbReference>
<evidence type="ECO:0000256" key="11">
    <source>
        <dbReference type="ARBA" id="ARBA00023180"/>
    </source>
</evidence>
<name>A0A2B4RLT6_STYPI</name>
<feature type="transmembrane region" description="Helical" evidence="16">
    <location>
        <begin position="2207"/>
        <end position="2227"/>
    </location>
</feature>
<evidence type="ECO:0000256" key="5">
    <source>
        <dbReference type="ARBA" id="ARBA00022692"/>
    </source>
</evidence>
<dbReference type="Proteomes" id="UP000225706">
    <property type="component" value="Unassembled WGS sequence"/>
</dbReference>
<keyword evidence="9 16" id="KW-0472">Membrane</keyword>
<dbReference type="Pfam" id="PF01477">
    <property type="entry name" value="PLAT"/>
    <property type="match status" value="1"/>
</dbReference>
<dbReference type="Pfam" id="PF20519">
    <property type="entry name" value="Polycystin_dom"/>
    <property type="match status" value="1"/>
</dbReference>
<feature type="domain" description="PKD" evidence="18">
    <location>
        <begin position="1014"/>
        <end position="1075"/>
    </location>
</feature>
<accession>A0A2B4RLT6</accession>
<dbReference type="PANTHER" id="PTHR10877:SF150">
    <property type="entry name" value="REJ DOMAIN-CONTAINING PROTEIN"/>
    <property type="match status" value="1"/>
</dbReference>
<dbReference type="GO" id="GO:0005262">
    <property type="term" value="F:calcium channel activity"/>
    <property type="evidence" value="ECO:0007669"/>
    <property type="project" value="TreeGrafter"/>
</dbReference>
<dbReference type="InterPro" id="IPR000601">
    <property type="entry name" value="PKD_dom"/>
</dbReference>
<dbReference type="PRINTS" id="PR01433">
    <property type="entry name" value="POLYCYSTIN2"/>
</dbReference>
<sequence>MLPFAIVLKQIFEVVIVSLLDNLLLGCYEEQNNELNLHRQKSTTLSPYKCIETCAHARFPLAVVLNVTECHCANDSFLPMIMKYPCSSPAAARNILLYNTSCLSTASVEIYQGLTFTAFTSKMTPSVSSPVTQSSVTASNSSSKSLLYLIDFGDGKSNKTWREGSILRHHYVTPGEFNIIFVASRGNLTIFILSRKIRVSFVQVNGTWCPPVEPLTYLYCNAYNFYGGGVTAFISLGSLNQTVSLSIPDMVFKKDLETSEFLNGHFFSKIYRAKLNRTSCSRYRGVKSSCGEWVPSSDRCKKVCFDVRHWRYKSIMPCGQRRSNYLKVYSVEANLTAGHNLIVIPKGQWFTADVGDIVGFYRNSSGAELTQITAGKNGSVYFMPARNTFDISVDLSRAQPLELSFDIKLYGSIRVAAAIFVSCLEKVGLYPLITTFANAISSHKVIAFRSLITVQNSVAHVRLLYEEFIKVNTTTNITARVEQGTNVTCEWYIPDSSLTVRQSPYLENNNTTEGGVFQYSSSYSYLGYVYVKVTVTNLVSQKRKSDNIILSVRQSIKGLRASVCHNAFAFENAETCMVSNATQGSEVGCTWEFGPDDYTAREMGKTISHVFTPGGPTNFTLHCYNKISKSSVPHTVQVIPNPLSIDAPLKVPAGVPVKITCLVNWPGGTPALFFEQHGLKGRRGSDIVADPVLTLRASGYSNSSKGNVTMYKSFGRALHRRYRITCKSNSYPDLNIVHSLRAIYSVKGINITSDCALQAEVGTKCKFHVHLLRGDFPVFTWKIRESDNYSTVSKGRKIVHRFVNTGFANITVNASNDVSFRTKTVQFFVYSTHTQSATATESPSRLVYQSSIMSTSTSPLHASDSLSGVISSYSTYSEEAVMSIRPSSVTFYKSASVDRHQIPSLKDIILRHASVGLVGHAIDFSVELVTNPHLVRFIWNWGDRSSLEEAGSTLSHTFYHPGQYFITVNITSTVDHVVLSGHVTVQYRLIDLHIRDLAVTSSNLLVLKFEILQGDNVTYSLKYGDNTEAQVGFLRTLPDFVTVAHQYNERGIYRLSITATSAVGPDISVQRSVYISEIPCVIHELRMLGAGDNSSQCPEIEQENEYSLYSSLKINCSNYGELEYKWKIENILNDALTKVVHLSKEVLSSSALLLESQSLRSGLYKFTLLVTAKPLGLSKSAIGFLRVRMPKLLAVIDCGNKRVMPWNQDIVLNASSSRDPNDFYDSRGKSSLSFEWFCDNNRSVSCFKESIDNRGPALVFPPKYLDLNRTYRFVVVLTKGSRKAEATQSIEVVSGSFLPLCVRCKENCAHKLTPSKELILDGVGCQDDTNTTCIWELYGPPQANGRISKRSIGVQLIRVSYAKQFLLDPRNLISNRIYTILFTNNNSGFSAQYSVITDMSPTNGSCFVSPWEGQVIETQFIISCAGWRDEDMPLQYEFFLGNPEQGPLLLYYGWTPYSNGLFLPPGLNDNDHNVDLFVKISDALGSYRIVPLQAKVRSFGAEADSVSSILKGIVSGPDSMLEKLLEVGEFQQATQLMTTVVTVLNQVSSQEHFSDSTEMGNRVEVRRAVIAELSQVCCSSPQSIQQALGGLLQAIGVTAELSPEALEDGAIALSNMAEALVIKFKSFQAANESRDIIRGLNIILEASVSTSNEVKRQQNSDEIKDWIDDSNEARNKDHQEKCEQATTKSLKGINYAAQKLLDYQRNGDPPNHVSSSLMKMTLTRQSPSDINDAALNGGVVTFKIPEELKKDRLGAFNTVNTKVITMSQTPFISNDATPIDTPVSTLEFLETSGKEIQIQDLAEPVSIFLSLNQTDIKDRNNMTGIIDAKENITIFKIDSDNKSALYLTINCTGVMSGHKLIFTGRRNSKPRTDTFDFRWIIASCNTTLKRLIARKYLNTSERLYLGVKLQTKSNATNITAITSRIRYQVSVMAVGCYYWNEKMQAWTTDGCEVGSLTTPERVECRSNHLTWFGSRVFVPPNKLDLNLIASRISDPSNYAPVLSVLCVTFGLYFLILVWARRQDQKDKNKTGLTLSPSNRPGDEHAYEVVICTGMRRHAGTTANVAMTITGENCESHAFLLRSSHRVTLARGSVDSFLLTTSETLGELLYIRMWHDNFGKDPAWFVKQISIREIDTDGVWYFVCERWLAVDEGDGLIDRIFPVTSNKELNEFRRLFLTKAYNDLTDSHLWFSVVWRPPQSPFTRVQRVSCCLSVLLCTMMANALWYESDTGRYSAVQLGPFEFSWEQVSIGICSSLIVFPINLLLVQIFRHCRPEATRNHGCFKPKPRQRFSSIKTEITMVKFGSREGSALCIHSAGQSQSVNKCSPQEPQKYYEDKGFSLASALRSAHFPALSVSLAMESPPDSTSDIRSLLTRCSPSRQSPTNDSEKSSNAPTAKYAPRAKGLPWWFIYVGWFLVIITSLTAASVTLLYGIQFGLKKSTQWLISMFFSLSQDIFVSQPLKVVAFAVVFVYIFKKPSKVAFSPKSQLKFDEQPLQEQLQDSEEDFGERPEAPPVEVPTEDSIKRARDRAQKERMMHAILLDIGSFLVFTLLVLLIAYGFRDQSAFRQNDAVAKVLLQQSFSGKPRESKPERFTEIIRQRDMWDWMELAMLQTLYNLPSYFYTGKAPTFIEGESGHVVGIARLRQHRTKRDSCRVVPQAQDFFSRCSSQYEMTTEEKQAYATGWDSLSNNTKNSSPSPWRYSSASDLDGYPYTGGIKTYSGGGYVLELSLIYYKALRQIRDSRTALWLDRHTRSMFIEFTLYNPNSNLFCAVTFLMEVFPTGGVFPHSEVLAYRLYRYAGDFQLFILACEVFFLLFVLYFTYREAKKIYKTRRRYFTELWNLMDLAVLMLCWIALSFYFICLGLRKWTLHFYHQNPTKFISFQYLSAWQLMFENVVGVTVFVTCLKFIKLLRFNRRIFLLSCTLRHASKELLQYFIVFIIVFLAFSQLYHFLLASNYESFSTLIGSMQKLLSVLLGQFDLEEMMGLHKILCAVIFFLYTILTNFLFLNLLIAIIIESFEVVKRQND</sequence>
<dbReference type="Pfam" id="PF08016">
    <property type="entry name" value="PKD_channel"/>
    <property type="match status" value="1"/>
</dbReference>
<evidence type="ECO:0000256" key="14">
    <source>
        <dbReference type="PROSITE-ProRule" id="PRU00152"/>
    </source>
</evidence>
<evidence type="ECO:0000259" key="20">
    <source>
        <dbReference type="PROSITE" id="PS50221"/>
    </source>
</evidence>
<dbReference type="Gene3D" id="2.60.220.50">
    <property type="match status" value="1"/>
</dbReference>
<dbReference type="CDD" id="cd00146">
    <property type="entry name" value="PKD"/>
    <property type="match status" value="1"/>
</dbReference>
<dbReference type="PROSITE" id="PS50095">
    <property type="entry name" value="PLAT"/>
    <property type="match status" value="1"/>
</dbReference>
<feature type="domain" description="REJ" evidence="21">
    <location>
        <begin position="1080"/>
        <end position="1558"/>
    </location>
</feature>
<dbReference type="InterPro" id="IPR035986">
    <property type="entry name" value="PKD_dom_sf"/>
</dbReference>
<proteinExistence type="inferred from homology"/>
<feature type="region of interest" description="Disordered" evidence="15">
    <location>
        <begin position="2499"/>
        <end position="2522"/>
    </location>
</feature>
<keyword evidence="23" id="KW-1185">Reference proteome</keyword>
<evidence type="ECO:0000256" key="13">
    <source>
        <dbReference type="PIRSR" id="PIRSR603915-2"/>
    </source>
</evidence>
<dbReference type="Pfam" id="PF02010">
    <property type="entry name" value="REJ"/>
    <property type="match status" value="1"/>
</dbReference>
<comment type="caution">
    <text evidence="22">The sequence shown here is derived from an EMBL/GenBank/DDBJ whole genome shotgun (WGS) entry which is preliminary data.</text>
</comment>
<dbReference type="InterPro" id="IPR002859">
    <property type="entry name" value="PKD/REJ-like"/>
</dbReference>
<dbReference type="Pfam" id="PF01825">
    <property type="entry name" value="GPS"/>
    <property type="match status" value="1"/>
</dbReference>
<feature type="domain" description="GAIN-B" evidence="20">
    <location>
        <begin position="1833"/>
        <end position="1984"/>
    </location>
</feature>
<dbReference type="InterPro" id="IPR051223">
    <property type="entry name" value="Polycystin"/>
</dbReference>
<dbReference type="PROSITE" id="PS50093">
    <property type="entry name" value="PKD"/>
    <property type="match status" value="3"/>
</dbReference>
<gene>
    <name evidence="22" type="primary">Pkd1l2</name>
    <name evidence="22" type="ORF">AWC38_SpisGene17876</name>
</gene>
<reference evidence="23" key="1">
    <citation type="journal article" date="2017" name="bioRxiv">
        <title>Comparative analysis of the genomes of Stylophora pistillata and Acropora digitifera provides evidence for extensive differences between species of corals.</title>
        <authorList>
            <person name="Voolstra C.R."/>
            <person name="Li Y."/>
            <person name="Liew Y.J."/>
            <person name="Baumgarten S."/>
            <person name="Zoccola D."/>
            <person name="Flot J.-F."/>
            <person name="Tambutte S."/>
            <person name="Allemand D."/>
            <person name="Aranda M."/>
        </authorList>
    </citation>
    <scope>NUCLEOTIDE SEQUENCE [LARGE SCALE GENOMIC DNA]</scope>
</reference>
<dbReference type="OrthoDB" id="444119at2759"/>
<feature type="transmembrane region" description="Helical" evidence="16">
    <location>
        <begin position="2886"/>
        <end position="2910"/>
    </location>
</feature>
<evidence type="ECO:0000259" key="21">
    <source>
        <dbReference type="PROSITE" id="PS51111"/>
    </source>
</evidence>